<dbReference type="SUPFAM" id="SSF55874">
    <property type="entry name" value="ATPase domain of HSP90 chaperone/DNA topoisomerase II/histidine kinase"/>
    <property type="match status" value="1"/>
</dbReference>
<evidence type="ECO:0000313" key="11">
    <source>
        <dbReference type="EMBL" id="SAK56893.1"/>
    </source>
</evidence>
<dbReference type="InterPro" id="IPR005467">
    <property type="entry name" value="His_kinase_dom"/>
</dbReference>
<dbReference type="InterPro" id="IPR035965">
    <property type="entry name" value="PAS-like_dom_sf"/>
</dbReference>
<feature type="domain" description="Histidine kinase" evidence="8">
    <location>
        <begin position="164"/>
        <end position="384"/>
    </location>
</feature>
<dbReference type="EMBL" id="FCOI02000006">
    <property type="protein sequence ID" value="SAK56893.1"/>
    <property type="molecule type" value="Genomic_DNA"/>
</dbReference>
<dbReference type="FunFam" id="3.30.565.10:FF:000006">
    <property type="entry name" value="Sensor histidine kinase WalK"/>
    <property type="match status" value="1"/>
</dbReference>
<evidence type="ECO:0000256" key="1">
    <source>
        <dbReference type="ARBA" id="ARBA00000085"/>
    </source>
</evidence>
<dbReference type="InterPro" id="IPR003594">
    <property type="entry name" value="HATPase_dom"/>
</dbReference>
<evidence type="ECO:0000259" key="10">
    <source>
        <dbReference type="PROSITE" id="PS50112"/>
    </source>
</evidence>
<dbReference type="Gene3D" id="3.40.50.2300">
    <property type="match status" value="1"/>
</dbReference>
<dbReference type="SMART" id="SM00448">
    <property type="entry name" value="REC"/>
    <property type="match status" value="1"/>
</dbReference>
<dbReference type="InterPro" id="IPR011006">
    <property type="entry name" value="CheY-like_superfamily"/>
</dbReference>
<dbReference type="GO" id="GO:0000155">
    <property type="term" value="F:phosphorelay sensor kinase activity"/>
    <property type="evidence" value="ECO:0007669"/>
    <property type="project" value="InterPro"/>
</dbReference>
<protein>
    <recommendedName>
        <fullName evidence="3">histidine kinase</fullName>
        <ecNumber evidence="3">2.7.13.3</ecNumber>
    </recommendedName>
</protein>
<feature type="modified residue" description="4-aspartylphosphate" evidence="7">
    <location>
        <position position="460"/>
    </location>
</feature>
<dbReference type="STRING" id="1777137.AWB76_02371"/>
<dbReference type="Pfam" id="PF00512">
    <property type="entry name" value="HisKA"/>
    <property type="match status" value="1"/>
</dbReference>
<dbReference type="AlphaFoldDB" id="A0A158AGF6"/>
<dbReference type="NCBIfam" id="TIGR00229">
    <property type="entry name" value="sensory_box"/>
    <property type="match status" value="1"/>
</dbReference>
<organism evidence="11 12">
    <name type="scientific">Caballeronia temeraria</name>
    <dbReference type="NCBI Taxonomy" id="1777137"/>
    <lineage>
        <taxon>Bacteria</taxon>
        <taxon>Pseudomonadati</taxon>
        <taxon>Pseudomonadota</taxon>
        <taxon>Betaproteobacteria</taxon>
        <taxon>Burkholderiales</taxon>
        <taxon>Burkholderiaceae</taxon>
        <taxon>Caballeronia</taxon>
    </lineage>
</organism>
<evidence type="ECO:0000256" key="7">
    <source>
        <dbReference type="PROSITE-ProRule" id="PRU00169"/>
    </source>
</evidence>
<dbReference type="Proteomes" id="UP000054624">
    <property type="component" value="Unassembled WGS sequence"/>
</dbReference>
<dbReference type="SMART" id="SM00387">
    <property type="entry name" value="HATPase_c"/>
    <property type="match status" value="1"/>
</dbReference>
<dbReference type="GO" id="GO:0005886">
    <property type="term" value="C:plasma membrane"/>
    <property type="evidence" value="ECO:0007669"/>
    <property type="project" value="UniProtKB-SubCell"/>
</dbReference>
<dbReference type="SMART" id="SM00388">
    <property type="entry name" value="HisKA"/>
    <property type="match status" value="1"/>
</dbReference>
<keyword evidence="6 11" id="KW-0418">Kinase</keyword>
<evidence type="ECO:0000256" key="6">
    <source>
        <dbReference type="ARBA" id="ARBA00022777"/>
    </source>
</evidence>
<name>A0A158AGF6_9BURK</name>
<dbReference type="InterPro" id="IPR013767">
    <property type="entry name" value="PAS_fold"/>
</dbReference>
<dbReference type="Gene3D" id="3.30.565.10">
    <property type="entry name" value="Histidine kinase-like ATPase, C-terminal domain"/>
    <property type="match status" value="1"/>
</dbReference>
<evidence type="ECO:0000259" key="8">
    <source>
        <dbReference type="PROSITE" id="PS50109"/>
    </source>
</evidence>
<dbReference type="InterPro" id="IPR000014">
    <property type="entry name" value="PAS"/>
</dbReference>
<keyword evidence="5" id="KW-0808">Transferase</keyword>
<sequence>MHELQRSVSDFRAAYDRAPCGLFTATAGGKILQANRTFCEWLGFSATELVGHRTFLDLLTMGGKIFLQTHLSPLLQVQRSVAEVKLDMRRQDGAVVPMMVNVCRVNEGGVELDEFAVMVMGDRHKYERELVAARSRSDEALKAKETAELALRLADRRKDEFLATLAHELRTPLSAMRSAIDLLSRQQGLSADTVWPLEMLDRQLDQATRLADDLFDVSRIAEGKIEIKKTRVEIGAIIHEVIESTRARQAGSESSHEFDVRLPDDPLFLSADPVRLAQIVQNLLNNAFRYTPSGGKIGLLVTRQGDAVVITVGDSGIGISHEDLTTIFTMFAQVPSGHGRSKGGLGIGLALVRALVQLHDGQLTAASEGPGKGSTFEVRLPALRADHASSVEETRLSAANQSLSAPSKQRRVLVVDDSEDAAASLALLLQAEGHTVETASCGLDSLRVEDAFHPDAVILDLGLPDIDGTEVARRIRSRRGSDVMLIALTGWQAEVEPNPDENPFDAYFVKPANISELLDKLANKTQ</sequence>
<evidence type="ECO:0000256" key="5">
    <source>
        <dbReference type="ARBA" id="ARBA00022679"/>
    </source>
</evidence>
<dbReference type="Gene3D" id="1.10.287.130">
    <property type="match status" value="1"/>
</dbReference>
<dbReference type="Pfam" id="PF00072">
    <property type="entry name" value="Response_reg"/>
    <property type="match status" value="1"/>
</dbReference>
<dbReference type="InterPro" id="IPR036097">
    <property type="entry name" value="HisK_dim/P_sf"/>
</dbReference>
<evidence type="ECO:0000259" key="9">
    <source>
        <dbReference type="PROSITE" id="PS50110"/>
    </source>
</evidence>
<dbReference type="PROSITE" id="PS50109">
    <property type="entry name" value="HIS_KIN"/>
    <property type="match status" value="1"/>
</dbReference>
<dbReference type="SUPFAM" id="SSF47384">
    <property type="entry name" value="Homodimeric domain of signal transducing histidine kinase"/>
    <property type="match status" value="1"/>
</dbReference>
<dbReference type="InterPro" id="IPR001789">
    <property type="entry name" value="Sig_transdc_resp-reg_receiver"/>
</dbReference>
<gene>
    <name evidence="11" type="ORF">AWB76_02371</name>
</gene>
<dbReference type="InterPro" id="IPR004358">
    <property type="entry name" value="Sig_transdc_His_kin-like_C"/>
</dbReference>
<proteinExistence type="predicted"/>
<dbReference type="SUPFAM" id="SSF55785">
    <property type="entry name" value="PYP-like sensor domain (PAS domain)"/>
    <property type="match status" value="1"/>
</dbReference>
<evidence type="ECO:0000256" key="3">
    <source>
        <dbReference type="ARBA" id="ARBA00012438"/>
    </source>
</evidence>
<reference evidence="12" key="1">
    <citation type="submission" date="2016-01" db="EMBL/GenBank/DDBJ databases">
        <authorList>
            <person name="Peeters Charlotte."/>
        </authorList>
    </citation>
    <scope>NUCLEOTIDE SEQUENCE [LARGE SCALE GENOMIC DNA]</scope>
</reference>
<evidence type="ECO:0000256" key="2">
    <source>
        <dbReference type="ARBA" id="ARBA00004429"/>
    </source>
</evidence>
<dbReference type="RefSeq" id="WP_061160284.1">
    <property type="nucleotide sequence ID" value="NZ_FCOI02000006.1"/>
</dbReference>
<dbReference type="PANTHER" id="PTHR43547:SF2">
    <property type="entry name" value="HYBRID SIGNAL TRANSDUCTION HISTIDINE KINASE C"/>
    <property type="match status" value="1"/>
</dbReference>
<evidence type="ECO:0000313" key="12">
    <source>
        <dbReference type="Proteomes" id="UP000054624"/>
    </source>
</evidence>
<dbReference type="Pfam" id="PF00989">
    <property type="entry name" value="PAS"/>
    <property type="match status" value="1"/>
</dbReference>
<dbReference type="SMART" id="SM00091">
    <property type="entry name" value="PAS"/>
    <property type="match status" value="1"/>
</dbReference>
<feature type="domain" description="PAS" evidence="10">
    <location>
        <begin position="7"/>
        <end position="59"/>
    </location>
</feature>
<dbReference type="CDD" id="cd00082">
    <property type="entry name" value="HisKA"/>
    <property type="match status" value="1"/>
</dbReference>
<dbReference type="PANTHER" id="PTHR43547">
    <property type="entry name" value="TWO-COMPONENT HISTIDINE KINASE"/>
    <property type="match status" value="1"/>
</dbReference>
<dbReference type="GO" id="GO:0006355">
    <property type="term" value="P:regulation of DNA-templated transcription"/>
    <property type="evidence" value="ECO:0007669"/>
    <property type="project" value="InterPro"/>
</dbReference>
<dbReference type="PROSITE" id="PS50112">
    <property type="entry name" value="PAS"/>
    <property type="match status" value="1"/>
</dbReference>
<dbReference type="SUPFAM" id="SSF52172">
    <property type="entry name" value="CheY-like"/>
    <property type="match status" value="1"/>
</dbReference>
<comment type="catalytic activity">
    <reaction evidence="1">
        <text>ATP + protein L-histidine = ADP + protein N-phospho-L-histidine.</text>
        <dbReference type="EC" id="2.7.13.3"/>
    </reaction>
</comment>
<dbReference type="OrthoDB" id="9768069at2"/>
<keyword evidence="4 7" id="KW-0597">Phosphoprotein</keyword>
<dbReference type="Gene3D" id="3.30.450.20">
    <property type="entry name" value="PAS domain"/>
    <property type="match status" value="1"/>
</dbReference>
<dbReference type="PROSITE" id="PS50110">
    <property type="entry name" value="RESPONSE_REGULATORY"/>
    <property type="match status" value="1"/>
</dbReference>
<dbReference type="EC" id="2.7.13.3" evidence="3"/>
<keyword evidence="12" id="KW-1185">Reference proteome</keyword>
<dbReference type="PRINTS" id="PR00344">
    <property type="entry name" value="BCTRLSENSOR"/>
</dbReference>
<evidence type="ECO:0000256" key="4">
    <source>
        <dbReference type="ARBA" id="ARBA00022553"/>
    </source>
</evidence>
<dbReference type="CDD" id="cd00130">
    <property type="entry name" value="PAS"/>
    <property type="match status" value="1"/>
</dbReference>
<accession>A0A158AGF6</accession>
<dbReference type="InterPro" id="IPR036890">
    <property type="entry name" value="HATPase_C_sf"/>
</dbReference>
<feature type="domain" description="Response regulatory" evidence="9">
    <location>
        <begin position="411"/>
        <end position="525"/>
    </location>
</feature>
<dbReference type="InterPro" id="IPR003661">
    <property type="entry name" value="HisK_dim/P_dom"/>
</dbReference>
<comment type="subcellular location">
    <subcellularLocation>
        <location evidence="2">Cell inner membrane</location>
        <topology evidence="2">Multi-pass membrane protein</topology>
    </subcellularLocation>
</comment>
<dbReference type="Pfam" id="PF02518">
    <property type="entry name" value="HATPase_c"/>
    <property type="match status" value="1"/>
</dbReference>